<feature type="active site" description="Proton acceptor" evidence="13">
    <location>
        <position position="115"/>
    </location>
</feature>
<evidence type="ECO:0000256" key="6">
    <source>
        <dbReference type="ARBA" id="ARBA00022679"/>
    </source>
</evidence>
<evidence type="ECO:0000256" key="9">
    <source>
        <dbReference type="ARBA" id="ARBA00022723"/>
    </source>
</evidence>
<dbReference type="Gene3D" id="1.10.150.530">
    <property type="match status" value="1"/>
</dbReference>
<dbReference type="GO" id="GO:0070040">
    <property type="term" value="F:rRNA (adenine(2503)-C2-)-methyltransferase activity"/>
    <property type="evidence" value="ECO:0007669"/>
    <property type="project" value="UniProtKB-UniRule"/>
</dbReference>
<dbReference type="EC" id="2.1.1.192" evidence="13"/>
<keyword evidence="17" id="KW-1185">Reference proteome</keyword>
<reference evidence="16 17" key="1">
    <citation type="submission" date="2018-05" db="EMBL/GenBank/DDBJ databases">
        <title>Lujinxingia marina gen. nov. sp. nov., a new facultative anaerobic member of the class Deltaproteobacteria, and proposal of Lujinxingaceae fam. nov.</title>
        <authorList>
            <person name="Li C.-M."/>
        </authorList>
    </citation>
    <scope>NUCLEOTIDE SEQUENCE [LARGE SCALE GENOMIC DNA]</scope>
    <source>
        <strain evidence="16 17">B210</strain>
    </source>
</reference>
<dbReference type="HAMAP" id="MF_01849">
    <property type="entry name" value="RNA_methyltr_RlmN"/>
    <property type="match status" value="1"/>
</dbReference>
<keyword evidence="10 13" id="KW-0408">Iron</keyword>
<dbReference type="Pfam" id="PF04055">
    <property type="entry name" value="Radical_SAM"/>
    <property type="match status" value="1"/>
</dbReference>
<dbReference type="CDD" id="cd01335">
    <property type="entry name" value="Radical_SAM"/>
    <property type="match status" value="1"/>
</dbReference>
<evidence type="ECO:0000256" key="5">
    <source>
        <dbReference type="ARBA" id="ARBA00022603"/>
    </source>
</evidence>
<dbReference type="EMBL" id="QHKO01000001">
    <property type="protein sequence ID" value="RAL25275.1"/>
    <property type="molecule type" value="Genomic_DNA"/>
</dbReference>
<dbReference type="SFLD" id="SFLDF00275">
    <property type="entry name" value="adenosine_C2_methyltransferase"/>
    <property type="match status" value="1"/>
</dbReference>
<dbReference type="GO" id="GO:0046872">
    <property type="term" value="F:metal ion binding"/>
    <property type="evidence" value="ECO:0007669"/>
    <property type="project" value="UniProtKB-KW"/>
</dbReference>
<evidence type="ECO:0000256" key="12">
    <source>
        <dbReference type="ARBA" id="ARBA00023157"/>
    </source>
</evidence>
<evidence type="ECO:0000256" key="10">
    <source>
        <dbReference type="ARBA" id="ARBA00023004"/>
    </source>
</evidence>
<keyword evidence="5 13" id="KW-0489">Methyltransferase</keyword>
<keyword evidence="2 13" id="KW-0004">4Fe-4S</keyword>
<keyword evidence="8 13" id="KW-0819">tRNA processing</keyword>
<feature type="binding site" evidence="13">
    <location>
        <position position="142"/>
    </location>
    <ligand>
        <name>[4Fe-4S] cluster</name>
        <dbReference type="ChEBI" id="CHEBI:49883"/>
        <note>4Fe-4S-S-AdoMet</note>
    </ligand>
</feature>
<evidence type="ECO:0000259" key="15">
    <source>
        <dbReference type="PROSITE" id="PS51918"/>
    </source>
</evidence>
<dbReference type="SUPFAM" id="SSF102114">
    <property type="entry name" value="Radical SAM enzymes"/>
    <property type="match status" value="1"/>
</dbReference>
<comment type="subcellular location">
    <subcellularLocation>
        <location evidence="1 13">Cytoplasm</location>
    </subcellularLocation>
</comment>
<feature type="binding site" evidence="13">
    <location>
        <position position="217"/>
    </location>
    <ligand>
        <name>S-adenosyl-L-methionine</name>
        <dbReference type="ChEBI" id="CHEBI:59789"/>
    </ligand>
</feature>
<accession>A0A328C9X5</accession>
<dbReference type="GO" id="GO:0019843">
    <property type="term" value="F:rRNA binding"/>
    <property type="evidence" value="ECO:0007669"/>
    <property type="project" value="UniProtKB-UniRule"/>
</dbReference>
<dbReference type="InterPro" id="IPR027492">
    <property type="entry name" value="RNA_MTrfase_RlmN"/>
</dbReference>
<dbReference type="Pfam" id="PF21016">
    <property type="entry name" value="RlmN_N"/>
    <property type="match status" value="1"/>
</dbReference>
<dbReference type="PANTHER" id="PTHR30544:SF5">
    <property type="entry name" value="RADICAL SAM CORE DOMAIN-CONTAINING PROTEIN"/>
    <property type="match status" value="1"/>
</dbReference>
<keyword evidence="7 13" id="KW-0949">S-adenosyl-L-methionine</keyword>
<dbReference type="FunFam" id="3.20.20.70:FF:000014">
    <property type="entry name" value="Probable dual-specificity RNA methyltransferase RlmN"/>
    <property type="match status" value="1"/>
</dbReference>
<feature type="active site" description="S-methylcysteine intermediate" evidence="13">
    <location>
        <position position="358"/>
    </location>
</feature>
<evidence type="ECO:0000256" key="14">
    <source>
        <dbReference type="SAM" id="MobiDB-lite"/>
    </source>
</evidence>
<keyword evidence="12 13" id="KW-1015">Disulfide bond</keyword>
<protein>
    <recommendedName>
        <fullName evidence="13">Probable dual-specificity RNA methyltransferase RlmN</fullName>
        <ecNumber evidence="13">2.1.1.192</ecNumber>
    </recommendedName>
    <alternativeName>
        <fullName evidence="13">23S rRNA (adenine(2503)-C(2))-methyltransferase</fullName>
    </alternativeName>
    <alternativeName>
        <fullName evidence="13">23S rRNA m2A2503 methyltransferase</fullName>
    </alternativeName>
    <alternativeName>
        <fullName evidence="13">Ribosomal RNA large subunit methyltransferase N</fullName>
    </alternativeName>
    <alternativeName>
        <fullName evidence="13">tRNA (adenine(37)-C(2))-methyltransferase</fullName>
    </alternativeName>
    <alternativeName>
        <fullName evidence="13">tRNA m2A37 methyltransferase</fullName>
    </alternativeName>
</protein>
<dbReference type="AlphaFoldDB" id="A0A328C9X5"/>
<keyword evidence="6 13" id="KW-0808">Transferase</keyword>
<evidence type="ECO:0000313" key="16">
    <source>
        <dbReference type="EMBL" id="RAL25275.1"/>
    </source>
</evidence>
<evidence type="ECO:0000256" key="4">
    <source>
        <dbReference type="ARBA" id="ARBA00022552"/>
    </source>
</evidence>
<dbReference type="GO" id="GO:0002935">
    <property type="term" value="F:tRNA (adenine(37)-C2)-methyltransferase activity"/>
    <property type="evidence" value="ECO:0007669"/>
    <property type="project" value="UniProtKB-UniRule"/>
</dbReference>
<feature type="region of interest" description="Disordered" evidence="14">
    <location>
        <begin position="355"/>
        <end position="387"/>
    </location>
</feature>
<keyword evidence="9 13" id="KW-0479">Metal-binding</keyword>
<evidence type="ECO:0000256" key="1">
    <source>
        <dbReference type="ARBA" id="ARBA00004496"/>
    </source>
</evidence>
<feature type="binding site" evidence="13">
    <location>
        <begin position="239"/>
        <end position="241"/>
    </location>
    <ligand>
        <name>S-adenosyl-L-methionine</name>
        <dbReference type="ChEBI" id="CHEBI:59789"/>
    </ligand>
</feature>
<evidence type="ECO:0000313" key="17">
    <source>
        <dbReference type="Proteomes" id="UP000249169"/>
    </source>
</evidence>
<dbReference type="InterPro" id="IPR004383">
    <property type="entry name" value="rRNA_lsu_MTrfase_RlmN/Cfr"/>
</dbReference>
<comment type="catalytic activity">
    <reaction evidence="13">
        <text>adenosine(37) in tRNA + 2 reduced [2Fe-2S]-[ferredoxin] + 2 S-adenosyl-L-methionine = 2-methyladenosine(37) in tRNA + 5'-deoxyadenosine + L-methionine + 2 oxidized [2Fe-2S]-[ferredoxin] + S-adenosyl-L-homocysteine</text>
        <dbReference type="Rhea" id="RHEA:43332"/>
        <dbReference type="Rhea" id="RHEA-COMP:10000"/>
        <dbReference type="Rhea" id="RHEA-COMP:10001"/>
        <dbReference type="Rhea" id="RHEA-COMP:10162"/>
        <dbReference type="Rhea" id="RHEA-COMP:10485"/>
        <dbReference type="ChEBI" id="CHEBI:17319"/>
        <dbReference type="ChEBI" id="CHEBI:33737"/>
        <dbReference type="ChEBI" id="CHEBI:33738"/>
        <dbReference type="ChEBI" id="CHEBI:57844"/>
        <dbReference type="ChEBI" id="CHEBI:57856"/>
        <dbReference type="ChEBI" id="CHEBI:59789"/>
        <dbReference type="ChEBI" id="CHEBI:74411"/>
        <dbReference type="ChEBI" id="CHEBI:74497"/>
        <dbReference type="EC" id="2.1.1.192"/>
    </reaction>
</comment>
<dbReference type="SFLD" id="SFLDG01062">
    <property type="entry name" value="methyltransferase_(Class_A)"/>
    <property type="match status" value="1"/>
</dbReference>
<comment type="similarity">
    <text evidence="13">Belongs to the radical SAM superfamily. RlmN family.</text>
</comment>
<proteinExistence type="inferred from homology"/>
<organism evidence="16 17">
    <name type="scientific">Lujinxingia litoralis</name>
    <dbReference type="NCBI Taxonomy" id="2211119"/>
    <lineage>
        <taxon>Bacteria</taxon>
        <taxon>Deltaproteobacteria</taxon>
        <taxon>Bradymonadales</taxon>
        <taxon>Lujinxingiaceae</taxon>
        <taxon>Lujinxingia</taxon>
    </lineage>
</organism>
<dbReference type="SFLD" id="SFLDS00029">
    <property type="entry name" value="Radical_SAM"/>
    <property type="match status" value="1"/>
</dbReference>
<dbReference type="InterPro" id="IPR007197">
    <property type="entry name" value="rSAM"/>
</dbReference>
<comment type="function">
    <text evidence="13">Specifically methylates position 2 of adenine 2503 in 23S rRNA and position 2 of adenine 37 in tRNAs.</text>
</comment>
<name>A0A328C9X5_9DELT</name>
<dbReference type="PIRSF" id="PIRSF006004">
    <property type="entry name" value="CHP00048"/>
    <property type="match status" value="1"/>
</dbReference>
<dbReference type="InterPro" id="IPR048641">
    <property type="entry name" value="RlmN_N"/>
</dbReference>
<evidence type="ECO:0000256" key="2">
    <source>
        <dbReference type="ARBA" id="ARBA00022485"/>
    </source>
</evidence>
<dbReference type="GO" id="GO:0000049">
    <property type="term" value="F:tRNA binding"/>
    <property type="evidence" value="ECO:0007669"/>
    <property type="project" value="UniProtKB-UniRule"/>
</dbReference>
<keyword evidence="11 13" id="KW-0411">Iron-sulfur</keyword>
<evidence type="ECO:0000256" key="3">
    <source>
        <dbReference type="ARBA" id="ARBA00022490"/>
    </source>
</evidence>
<comment type="caution">
    <text evidence="16">The sequence shown here is derived from an EMBL/GenBank/DDBJ whole genome shotgun (WGS) entry which is preliminary data.</text>
</comment>
<dbReference type="InterPro" id="IPR006638">
    <property type="entry name" value="Elp3/MiaA/NifB-like_rSAM"/>
</dbReference>
<evidence type="ECO:0000256" key="7">
    <source>
        <dbReference type="ARBA" id="ARBA00022691"/>
    </source>
</evidence>
<comment type="cofactor">
    <cofactor evidence="13">
        <name>[4Fe-4S] cluster</name>
        <dbReference type="ChEBI" id="CHEBI:49883"/>
    </cofactor>
    <text evidence="13">Binds 1 [4Fe-4S] cluster. The cluster is coordinated with 3 cysteines and an exchangeable S-adenosyl-L-methionine.</text>
</comment>
<dbReference type="GO" id="GO:0030488">
    <property type="term" value="P:tRNA methylation"/>
    <property type="evidence" value="ECO:0007669"/>
    <property type="project" value="UniProtKB-UniRule"/>
</dbReference>
<dbReference type="SFLD" id="SFLDG01082">
    <property type="entry name" value="B12-binding_domain_containing"/>
    <property type="match status" value="1"/>
</dbReference>
<dbReference type="PANTHER" id="PTHR30544">
    <property type="entry name" value="23S RRNA METHYLTRANSFERASE"/>
    <property type="match status" value="1"/>
</dbReference>
<dbReference type="OrthoDB" id="9793973at2"/>
<feature type="binding site" evidence="13">
    <location>
        <position position="139"/>
    </location>
    <ligand>
        <name>[4Fe-4S] cluster</name>
        <dbReference type="ChEBI" id="CHEBI:49883"/>
        <note>4Fe-4S-S-AdoMet</note>
    </ligand>
</feature>
<gene>
    <name evidence="13 16" type="primary">rlmN</name>
    <name evidence="16" type="ORF">DL240_03420</name>
</gene>
<dbReference type="Proteomes" id="UP000249169">
    <property type="component" value="Unassembled WGS sequence"/>
</dbReference>
<comment type="miscellaneous">
    <text evidence="13">Reaction proceeds by a ping-pong mechanism involving intermediate methylation of a conserved cysteine residue.</text>
</comment>
<dbReference type="SMART" id="SM00729">
    <property type="entry name" value="Elp3"/>
    <property type="match status" value="1"/>
</dbReference>
<keyword evidence="4 13" id="KW-0698">rRNA processing</keyword>
<comment type="catalytic activity">
    <reaction evidence="13">
        <text>adenosine(2503) in 23S rRNA + 2 reduced [2Fe-2S]-[ferredoxin] + 2 S-adenosyl-L-methionine = 2-methyladenosine(2503) in 23S rRNA + 5'-deoxyadenosine + L-methionine + 2 oxidized [2Fe-2S]-[ferredoxin] + S-adenosyl-L-homocysteine</text>
        <dbReference type="Rhea" id="RHEA:42916"/>
        <dbReference type="Rhea" id="RHEA-COMP:10000"/>
        <dbReference type="Rhea" id="RHEA-COMP:10001"/>
        <dbReference type="Rhea" id="RHEA-COMP:10152"/>
        <dbReference type="Rhea" id="RHEA-COMP:10282"/>
        <dbReference type="ChEBI" id="CHEBI:17319"/>
        <dbReference type="ChEBI" id="CHEBI:33737"/>
        <dbReference type="ChEBI" id="CHEBI:33738"/>
        <dbReference type="ChEBI" id="CHEBI:57844"/>
        <dbReference type="ChEBI" id="CHEBI:57856"/>
        <dbReference type="ChEBI" id="CHEBI:59789"/>
        <dbReference type="ChEBI" id="CHEBI:74411"/>
        <dbReference type="ChEBI" id="CHEBI:74497"/>
        <dbReference type="EC" id="2.1.1.192"/>
    </reaction>
</comment>
<dbReference type="InterPro" id="IPR013785">
    <property type="entry name" value="Aldolase_TIM"/>
</dbReference>
<feature type="binding site" evidence="13">
    <location>
        <position position="315"/>
    </location>
    <ligand>
        <name>S-adenosyl-L-methionine</name>
        <dbReference type="ChEBI" id="CHEBI:59789"/>
    </ligand>
</feature>
<dbReference type="NCBIfam" id="TIGR00048">
    <property type="entry name" value="rRNA_mod_RlmN"/>
    <property type="match status" value="1"/>
</dbReference>
<dbReference type="GO" id="GO:0070475">
    <property type="term" value="P:rRNA base methylation"/>
    <property type="evidence" value="ECO:0007669"/>
    <property type="project" value="UniProtKB-UniRule"/>
</dbReference>
<dbReference type="PROSITE" id="PS51918">
    <property type="entry name" value="RADICAL_SAM"/>
    <property type="match status" value="1"/>
</dbReference>
<keyword evidence="3 13" id="KW-0963">Cytoplasm</keyword>
<comment type="caution">
    <text evidence="13">Lacks conserved residue(s) required for the propagation of feature annotation.</text>
</comment>
<dbReference type="GO" id="GO:0051539">
    <property type="term" value="F:4 iron, 4 sulfur cluster binding"/>
    <property type="evidence" value="ECO:0007669"/>
    <property type="project" value="UniProtKB-UniRule"/>
</dbReference>
<feature type="binding site" evidence="13">
    <location>
        <begin position="185"/>
        <end position="186"/>
    </location>
    <ligand>
        <name>S-adenosyl-L-methionine</name>
        <dbReference type="ChEBI" id="CHEBI:59789"/>
    </ligand>
</feature>
<feature type="binding site" evidence="13">
    <location>
        <position position="135"/>
    </location>
    <ligand>
        <name>[4Fe-4S] cluster</name>
        <dbReference type="ChEBI" id="CHEBI:49883"/>
        <note>4Fe-4S-S-AdoMet</note>
    </ligand>
</feature>
<dbReference type="RefSeq" id="WP_111728447.1">
    <property type="nucleotide sequence ID" value="NZ_QHKO01000001.1"/>
</dbReference>
<evidence type="ECO:0000256" key="8">
    <source>
        <dbReference type="ARBA" id="ARBA00022694"/>
    </source>
</evidence>
<feature type="domain" description="Radical SAM core" evidence="15">
    <location>
        <begin position="121"/>
        <end position="353"/>
    </location>
</feature>
<dbReference type="InterPro" id="IPR058240">
    <property type="entry name" value="rSAM_sf"/>
</dbReference>
<evidence type="ECO:0000256" key="11">
    <source>
        <dbReference type="ARBA" id="ARBA00023014"/>
    </source>
</evidence>
<sequence length="387" mass="43927">MRRERSPSIDQALEALSQGADELGPLDLKNFNRTELKRLFSEGFGEKAFRAKQVYQWLYLHMAEDFEAMTNLSRGLREKLSAQARVSALEYHGSHRAHDGTTKLTFKCDDGAVIETVYIPSEGRNTLCISSQVGCAMGCTFCYTAKMGLKRNLSTAEIVEQVVQARRRMGEVNGHIGNIVFMGMGEPLHNVDNVIRAIHILTDEEGLNFSRRKVTVSTSGLVPAIKRLGEETDVQLAISLNATTDETRGQIMPVNDRWDLETLIGALKEFPLSNRERITFEYVMIRDFNDTLEDAQRIIELTREIPSKINLIPFNPHPRTPFQTPPEERIDAFQKYLVDRNVGVYRRRTRGRDEMAACGQLGKPGEKEPPHVRKRLEKFRNESSTNA</sequence>
<dbReference type="GO" id="GO:0005737">
    <property type="term" value="C:cytoplasm"/>
    <property type="evidence" value="ECO:0007669"/>
    <property type="project" value="UniProtKB-SubCell"/>
</dbReference>
<dbReference type="Gene3D" id="3.20.20.70">
    <property type="entry name" value="Aldolase class I"/>
    <property type="match status" value="1"/>
</dbReference>
<evidence type="ECO:0000256" key="13">
    <source>
        <dbReference type="HAMAP-Rule" id="MF_01849"/>
    </source>
</evidence>
<dbReference type="InterPro" id="IPR040072">
    <property type="entry name" value="Methyltransferase_A"/>
</dbReference>